<comment type="caution">
    <text evidence="2">The sequence shown here is derived from an EMBL/GenBank/DDBJ whole genome shotgun (WGS) entry which is preliminary data.</text>
</comment>
<feature type="non-terminal residue" evidence="2">
    <location>
        <position position="1"/>
    </location>
</feature>
<dbReference type="Proteomes" id="UP000023152">
    <property type="component" value="Unassembled WGS sequence"/>
</dbReference>
<feature type="region of interest" description="Disordered" evidence="1">
    <location>
        <begin position="63"/>
        <end position="115"/>
    </location>
</feature>
<proteinExistence type="predicted"/>
<protein>
    <submittedName>
        <fullName evidence="2">Uncharacterized protein</fullName>
    </submittedName>
</protein>
<feature type="non-terminal residue" evidence="2">
    <location>
        <position position="115"/>
    </location>
</feature>
<evidence type="ECO:0000313" key="3">
    <source>
        <dbReference type="Proteomes" id="UP000023152"/>
    </source>
</evidence>
<gene>
    <name evidence="2" type="ORF">RFI_33213</name>
</gene>
<evidence type="ECO:0000256" key="1">
    <source>
        <dbReference type="SAM" id="MobiDB-lite"/>
    </source>
</evidence>
<dbReference type="EMBL" id="ASPP01029807">
    <property type="protein sequence ID" value="ETO04185.1"/>
    <property type="molecule type" value="Genomic_DNA"/>
</dbReference>
<accession>X6LTX8</accession>
<name>X6LTX8_RETFI</name>
<reference evidence="2 3" key="1">
    <citation type="journal article" date="2013" name="Curr. Biol.">
        <title>The Genome of the Foraminiferan Reticulomyxa filosa.</title>
        <authorList>
            <person name="Glockner G."/>
            <person name="Hulsmann N."/>
            <person name="Schleicher M."/>
            <person name="Noegel A.A."/>
            <person name="Eichinger L."/>
            <person name="Gallinger C."/>
            <person name="Pawlowski J."/>
            <person name="Sierra R."/>
            <person name="Euteneuer U."/>
            <person name="Pillet L."/>
            <person name="Moustafa A."/>
            <person name="Platzer M."/>
            <person name="Groth M."/>
            <person name="Szafranski K."/>
            <person name="Schliwa M."/>
        </authorList>
    </citation>
    <scope>NUCLEOTIDE SEQUENCE [LARGE SCALE GENOMIC DNA]</scope>
</reference>
<feature type="compositionally biased region" description="Polar residues" evidence="1">
    <location>
        <begin position="92"/>
        <end position="109"/>
    </location>
</feature>
<evidence type="ECO:0000313" key="2">
    <source>
        <dbReference type="EMBL" id="ETO04185.1"/>
    </source>
</evidence>
<feature type="region of interest" description="Disordered" evidence="1">
    <location>
        <begin position="20"/>
        <end position="45"/>
    </location>
</feature>
<organism evidence="2 3">
    <name type="scientific">Reticulomyxa filosa</name>
    <dbReference type="NCBI Taxonomy" id="46433"/>
    <lineage>
        <taxon>Eukaryota</taxon>
        <taxon>Sar</taxon>
        <taxon>Rhizaria</taxon>
        <taxon>Retaria</taxon>
        <taxon>Foraminifera</taxon>
        <taxon>Monothalamids</taxon>
        <taxon>Reticulomyxidae</taxon>
        <taxon>Reticulomyxa</taxon>
    </lineage>
</organism>
<feature type="compositionally biased region" description="Low complexity" evidence="1">
    <location>
        <begin position="70"/>
        <end position="83"/>
    </location>
</feature>
<dbReference type="AlphaFoldDB" id="X6LTX8"/>
<sequence length="115" mass="13105">ENARKQPLLEFLNEITAVEEAKEKQRQATENPKGDPTAATTSKAVNQDCYWDWNADFIPLKMEKRKQQRQQKASMDNNNNNNNDNDDELISCETSPSLDPSDLNANNVITKHDTL</sequence>
<keyword evidence="3" id="KW-1185">Reference proteome</keyword>